<dbReference type="Proteomes" id="UP001515500">
    <property type="component" value="Chromosome 8"/>
</dbReference>
<feature type="region of interest" description="Disordered" evidence="1">
    <location>
        <begin position="324"/>
        <end position="484"/>
    </location>
</feature>
<evidence type="ECO:0000313" key="4">
    <source>
        <dbReference type="RefSeq" id="XP_039131237.1"/>
    </source>
</evidence>
<feature type="compositionally biased region" description="Polar residues" evidence="1">
    <location>
        <begin position="708"/>
        <end position="720"/>
    </location>
</feature>
<evidence type="ECO:0000313" key="3">
    <source>
        <dbReference type="RefSeq" id="XP_039131236.1"/>
    </source>
</evidence>
<feature type="compositionally biased region" description="Low complexity" evidence="1">
    <location>
        <begin position="48"/>
        <end position="60"/>
    </location>
</feature>
<accession>A0AB40BXC8</accession>
<evidence type="ECO:0000256" key="1">
    <source>
        <dbReference type="SAM" id="MobiDB-lite"/>
    </source>
</evidence>
<dbReference type="RefSeq" id="XP_039131237.1">
    <property type="nucleotide sequence ID" value="XM_039275303.1"/>
</dbReference>
<feature type="compositionally biased region" description="Basic and acidic residues" evidence="1">
    <location>
        <begin position="121"/>
        <end position="136"/>
    </location>
</feature>
<sequence>MEMNPVIDQEMENLDDDDVLLPLPDEQEQLHPSTPAIPQSKLKRLKKASSSSDGISISDPPESRKTPDFEVSVLKYVGLEKQVDPDDGIDPLFGDLAVSGRPGSHGFEKDGEGEDEGGSDGMEKEIGGEGKVQKEMDLDDGLDPLFGNPVISEGWESHDFGNDGEDENDGGTGCGESGNKLMDKLIGGLGKEKSARKRLSWDGGEDEGLKKKKKGKIKNEKPKESVREKRKLEKERKAYVEQIHSESQRILRETRDASFKPAPIVHKPISSVLERIRIRKLELLKQCSVESDSFAGADCSVEDIGQASNLCITKSNDGEILESDDQVAGDENCKASPGVSEDAPYNKPSDEDLNDPLQQNSDESDDTLGLENVSKHKNGEDSENGPLDDIADDILADNLTSSLPISSSKLKSDDDLSSSHEDSDKENNDPYPCKVLNKVSYPKDDLAKTYVDDEAEEEDDSDHDLMRFQESEDDDSDDSDGNKVLDDLIMTGYEEAPVEHEKRNQLHQKWLEQQDANETDNVLQRLNCGQIRREPSIIDDEDDNVDTDDEDSADEMTEDQIPANLVRKNSKKAKQMMAQMFTDETDVYVSSEDEETERSLIREHLLHQKDLGPSFISPIEDEHSKKVSGLIKKLNIGPDYKKKGKILKSSLDMLITDTGSNSSSKSSFLARAQSNSLPASHKQGSITVRTFVFGRDDSSSRSSFSASENIDANQQNNQPLKTPGARYSSRQSKATSLGAKAEVKTNSSSSLFEILKSSSIGSEKKIRKNQSLTTESQSSHQFSAFKLVKKSS</sequence>
<reference evidence="3 4" key="1">
    <citation type="submission" date="2025-04" db="UniProtKB">
        <authorList>
            <consortium name="RefSeq"/>
        </authorList>
    </citation>
    <scope>IDENTIFICATION</scope>
</reference>
<dbReference type="AlphaFoldDB" id="A0AB40BXC8"/>
<name>A0AB40BXC8_DIOCR</name>
<feature type="region of interest" description="Disordered" evidence="1">
    <location>
        <begin position="83"/>
        <end position="236"/>
    </location>
</feature>
<dbReference type="RefSeq" id="XP_039131236.1">
    <property type="nucleotide sequence ID" value="XM_039275302.1"/>
</dbReference>
<gene>
    <name evidence="3 4" type="primary">LOC120267633</name>
</gene>
<dbReference type="PANTHER" id="PTHR36005:SF1">
    <property type="entry name" value="DNA LIGASE-LIKE PROTEIN"/>
    <property type="match status" value="1"/>
</dbReference>
<feature type="compositionally biased region" description="Basic and acidic residues" evidence="1">
    <location>
        <begin position="217"/>
        <end position="236"/>
    </location>
</feature>
<dbReference type="GeneID" id="120267633"/>
<protein>
    <submittedName>
        <fullName evidence="3 4">Uncharacterized protein LOC120267633</fullName>
    </submittedName>
</protein>
<keyword evidence="2" id="KW-1185">Reference proteome</keyword>
<feature type="region of interest" description="Disordered" evidence="1">
    <location>
        <begin position="700"/>
        <end position="741"/>
    </location>
</feature>
<dbReference type="PANTHER" id="PTHR36005">
    <property type="entry name" value="DNA LIGASE-LIKE PROTEIN"/>
    <property type="match status" value="1"/>
</dbReference>
<feature type="compositionally biased region" description="Acidic residues" evidence="1">
    <location>
        <begin position="452"/>
        <end position="462"/>
    </location>
</feature>
<feature type="compositionally biased region" description="Basic and acidic residues" evidence="1">
    <location>
        <begin position="441"/>
        <end position="451"/>
    </location>
</feature>
<feature type="compositionally biased region" description="Basic and acidic residues" evidence="1">
    <location>
        <begin position="410"/>
        <end position="428"/>
    </location>
</feature>
<organism evidence="2 3">
    <name type="scientific">Dioscorea cayennensis subsp. rotundata</name>
    <name type="common">White Guinea yam</name>
    <name type="synonym">Dioscorea rotundata</name>
    <dbReference type="NCBI Taxonomy" id="55577"/>
    <lineage>
        <taxon>Eukaryota</taxon>
        <taxon>Viridiplantae</taxon>
        <taxon>Streptophyta</taxon>
        <taxon>Embryophyta</taxon>
        <taxon>Tracheophyta</taxon>
        <taxon>Spermatophyta</taxon>
        <taxon>Magnoliopsida</taxon>
        <taxon>Liliopsida</taxon>
        <taxon>Dioscoreales</taxon>
        <taxon>Dioscoreaceae</taxon>
        <taxon>Dioscorea</taxon>
    </lineage>
</organism>
<feature type="compositionally biased region" description="Acidic residues" evidence="1">
    <location>
        <begin position="9"/>
        <end position="19"/>
    </location>
</feature>
<evidence type="ECO:0000313" key="2">
    <source>
        <dbReference type="Proteomes" id="UP001515500"/>
    </source>
</evidence>
<proteinExistence type="predicted"/>
<feature type="region of interest" description="Disordered" evidence="1">
    <location>
        <begin position="1"/>
        <end position="68"/>
    </location>
</feature>